<dbReference type="InterPro" id="IPR035649">
    <property type="entry name" value="EFG_V"/>
</dbReference>
<comment type="similarity">
    <text evidence="4 19">Belongs to the glycosyl hydrolase 3 family.</text>
</comment>
<dbReference type="CDD" id="cd04097">
    <property type="entry name" value="mtEFG1_C"/>
    <property type="match status" value="1"/>
</dbReference>
<keyword evidence="14 19" id="KW-0119">Carbohydrate metabolism</keyword>
<keyword evidence="21" id="KW-0732">Signal</keyword>
<evidence type="ECO:0000256" key="8">
    <source>
        <dbReference type="ARBA" id="ARBA00022801"/>
    </source>
</evidence>
<evidence type="ECO:0000259" key="22">
    <source>
        <dbReference type="PROSITE" id="PS51722"/>
    </source>
</evidence>
<dbReference type="InterPro" id="IPR036962">
    <property type="entry name" value="Glyco_hydro_3_N_sf"/>
</dbReference>
<dbReference type="GO" id="GO:0005525">
    <property type="term" value="F:GTP binding"/>
    <property type="evidence" value="ECO:0007669"/>
    <property type="project" value="UniProtKB-UniRule"/>
</dbReference>
<evidence type="ECO:0000256" key="13">
    <source>
        <dbReference type="ARBA" id="ARBA00023180"/>
    </source>
</evidence>
<dbReference type="InterPro" id="IPR014721">
    <property type="entry name" value="Ribsml_uS5_D2-typ_fold_subgr"/>
</dbReference>
<evidence type="ECO:0000256" key="5">
    <source>
        <dbReference type="ARBA" id="ARBA00005870"/>
    </source>
</evidence>
<evidence type="ECO:0000313" key="24">
    <source>
        <dbReference type="Proteomes" id="UP000596902"/>
    </source>
</evidence>
<dbReference type="PROSITE" id="PS51722">
    <property type="entry name" value="G_TR_2"/>
    <property type="match status" value="1"/>
</dbReference>
<feature type="chain" id="PRO_5034316969" description="Elongation factor G, mitochondrial" evidence="21">
    <location>
        <begin position="16"/>
        <end position="2295"/>
    </location>
</feature>
<dbReference type="Pfam" id="PF14310">
    <property type="entry name" value="Fn3-like"/>
    <property type="match status" value="1"/>
</dbReference>
<dbReference type="SMART" id="SM00838">
    <property type="entry name" value="EFG_C"/>
    <property type="match status" value="1"/>
</dbReference>
<dbReference type="PANTHER" id="PTHR43636">
    <property type="entry name" value="ELONGATION FACTOR G, MITOCHONDRIAL"/>
    <property type="match status" value="1"/>
</dbReference>
<dbReference type="InterPro" id="IPR005225">
    <property type="entry name" value="Small_GTP-bd"/>
</dbReference>
<evidence type="ECO:0000256" key="21">
    <source>
        <dbReference type="SAM" id="SignalP"/>
    </source>
</evidence>
<dbReference type="Pfam" id="PF03764">
    <property type="entry name" value="EFG_IV"/>
    <property type="match status" value="1"/>
</dbReference>
<evidence type="ECO:0000256" key="4">
    <source>
        <dbReference type="ARBA" id="ARBA00005336"/>
    </source>
</evidence>
<dbReference type="GO" id="GO:0003924">
    <property type="term" value="F:GTPase activity"/>
    <property type="evidence" value="ECO:0007669"/>
    <property type="project" value="UniProtKB-UniRule"/>
</dbReference>
<evidence type="ECO:0000256" key="15">
    <source>
        <dbReference type="ARBA" id="ARBA00023295"/>
    </source>
</evidence>
<comment type="function">
    <text evidence="18">Mitochondrial GTPase that catalyzes the GTP-dependent ribosomal translocation step during translation elongation. During this step, the ribosome changes from the pre-translocational (PRE) to the post-translocational (POST) state as the newly formed A-site-bound peptidyl-tRNA and P-site-bound deacylated tRNA move to the P and E sites, respectively. Catalyzes the coordinated movement of the two tRNA molecules, the mRNA and conformational changes in the ribosome.</text>
</comment>
<feature type="domain" description="Tr-type G" evidence="22">
    <location>
        <begin position="1594"/>
        <end position="1881"/>
    </location>
</feature>
<feature type="binding site" evidence="18">
    <location>
        <begin position="1733"/>
        <end position="1736"/>
    </location>
    <ligand>
        <name>GTP</name>
        <dbReference type="ChEBI" id="CHEBI:37565"/>
    </ligand>
</feature>
<keyword evidence="13" id="KW-0325">Glycoprotein</keyword>
<dbReference type="InterPro" id="IPR000640">
    <property type="entry name" value="EFG_V-like"/>
</dbReference>
<dbReference type="Pfam" id="PF14492">
    <property type="entry name" value="EFG_III"/>
    <property type="match status" value="1"/>
</dbReference>
<evidence type="ECO:0000256" key="7">
    <source>
        <dbReference type="ARBA" id="ARBA00022768"/>
    </source>
</evidence>
<dbReference type="CDD" id="cd04091">
    <property type="entry name" value="mtEFG1_II_like"/>
    <property type="match status" value="1"/>
</dbReference>
<dbReference type="GO" id="GO:0003746">
    <property type="term" value="F:translation elongation factor activity"/>
    <property type="evidence" value="ECO:0007669"/>
    <property type="project" value="UniProtKB-UniRule"/>
</dbReference>
<feature type="binding site" evidence="18">
    <location>
        <begin position="1679"/>
        <end position="1683"/>
    </location>
    <ligand>
        <name>GTP</name>
        <dbReference type="ChEBI" id="CHEBI:37565"/>
    </ligand>
</feature>
<evidence type="ECO:0000256" key="3">
    <source>
        <dbReference type="ARBA" id="ARBA00004987"/>
    </source>
</evidence>
<evidence type="ECO:0000256" key="10">
    <source>
        <dbReference type="ARBA" id="ARBA00022946"/>
    </source>
</evidence>
<feature type="compositionally biased region" description="Low complexity" evidence="20">
    <location>
        <begin position="1311"/>
        <end position="1336"/>
    </location>
</feature>
<dbReference type="Gene3D" id="3.30.70.870">
    <property type="entry name" value="Elongation Factor G (Translational Gtpase), domain 3"/>
    <property type="match status" value="1"/>
</dbReference>
<reference evidence="23" key="1">
    <citation type="submission" date="2020-01" db="EMBL/GenBank/DDBJ databases">
        <authorList>
            <person name="Feng Z.H.Z."/>
        </authorList>
    </citation>
    <scope>NUCLEOTIDE SEQUENCE</scope>
    <source>
        <strain evidence="23">CBS107.38</strain>
    </source>
</reference>
<dbReference type="InterPro" id="IPR004161">
    <property type="entry name" value="EFTu-like_2"/>
</dbReference>
<comment type="similarity">
    <text evidence="5">Belongs to the TRAFAC class translation factor GTPase superfamily. Classic translation factor GTPase family. EF-G/EF-2 subfamily.</text>
</comment>
<dbReference type="Gene3D" id="2.40.30.10">
    <property type="entry name" value="Translation factors"/>
    <property type="match status" value="1"/>
</dbReference>
<comment type="function">
    <text evidence="17">Catalyzes the GTP-dependent ribosomal translocation step during translation elongation. During this step, the ribosome changes from the pre-translocational (PRE) to the post-translocational (POST) state as the newly formed A-site-bound peptidyl-tRNA and P-site-bound deacylated tRNA move to the P and E sites, respectively. Catalyzes the coordinated movement of the two tRNA molecules, the mRNA and conformational changes in the ribosome.</text>
</comment>
<dbReference type="FunFam" id="3.20.20.300:FF:000002">
    <property type="entry name" value="Probable beta-glucosidase"/>
    <property type="match status" value="1"/>
</dbReference>
<feature type="compositionally biased region" description="Low complexity" evidence="20">
    <location>
        <begin position="1185"/>
        <end position="1202"/>
    </location>
</feature>
<dbReference type="InterPro" id="IPR035647">
    <property type="entry name" value="EFG_III/V"/>
</dbReference>
<keyword evidence="9 18" id="KW-0648">Protein biosynthesis</keyword>
<dbReference type="PROSITE" id="PS00301">
    <property type="entry name" value="G_TR_1"/>
    <property type="match status" value="1"/>
</dbReference>
<feature type="region of interest" description="Disordered" evidence="20">
    <location>
        <begin position="1021"/>
        <end position="1091"/>
    </location>
</feature>
<dbReference type="InterPro" id="IPR000795">
    <property type="entry name" value="T_Tr_GTP-bd_dom"/>
</dbReference>
<evidence type="ECO:0000256" key="20">
    <source>
        <dbReference type="SAM" id="MobiDB-lite"/>
    </source>
</evidence>
<dbReference type="CDD" id="cd01434">
    <property type="entry name" value="EFG_mtEFG1_IV"/>
    <property type="match status" value="1"/>
</dbReference>
<dbReference type="GO" id="GO:0070125">
    <property type="term" value="P:mitochondrial translational elongation"/>
    <property type="evidence" value="ECO:0007669"/>
    <property type="project" value="UniProtKB-UniRule"/>
</dbReference>
<evidence type="ECO:0000256" key="18">
    <source>
        <dbReference type="HAMAP-Rule" id="MF_03061"/>
    </source>
</evidence>
<keyword evidence="8 19" id="KW-0378">Hydrolase</keyword>
<dbReference type="InterPro" id="IPR036881">
    <property type="entry name" value="Glyco_hydro_3_C_sf"/>
</dbReference>
<dbReference type="UniPathway" id="UPA00696"/>
<comment type="caution">
    <text evidence="23">The sequence shown here is derived from an EMBL/GenBank/DDBJ whole genome shotgun (WGS) entry which is preliminary data.</text>
</comment>
<feature type="region of interest" description="Disordered" evidence="20">
    <location>
        <begin position="861"/>
        <end position="980"/>
    </location>
</feature>
<dbReference type="HAMAP" id="MF_00054_B">
    <property type="entry name" value="EF_G_EF_2_B"/>
    <property type="match status" value="1"/>
</dbReference>
<evidence type="ECO:0000256" key="17">
    <source>
        <dbReference type="ARBA" id="ARBA00024731"/>
    </source>
</evidence>
<dbReference type="Pfam" id="PF00009">
    <property type="entry name" value="GTP_EFTU"/>
    <property type="match status" value="1"/>
</dbReference>
<dbReference type="CDD" id="cd01886">
    <property type="entry name" value="EF-G"/>
    <property type="match status" value="1"/>
</dbReference>
<evidence type="ECO:0000256" key="12">
    <source>
        <dbReference type="ARBA" id="ARBA00023134"/>
    </source>
</evidence>
<dbReference type="FunFam" id="3.30.70.870:FF:000001">
    <property type="entry name" value="Elongation factor G"/>
    <property type="match status" value="1"/>
</dbReference>
<keyword evidence="10" id="KW-0809">Transit peptide</keyword>
<dbReference type="PRINTS" id="PR00133">
    <property type="entry name" value="GLHYDRLASE3"/>
</dbReference>
<dbReference type="InterPro" id="IPR019800">
    <property type="entry name" value="Glyco_hydro_3_AS"/>
</dbReference>
<dbReference type="Proteomes" id="UP000596902">
    <property type="component" value="Unassembled WGS sequence"/>
</dbReference>
<dbReference type="FunFam" id="3.40.50.300:FF:000558">
    <property type="entry name" value="Elongation factor G, mitochondrial"/>
    <property type="match status" value="1"/>
</dbReference>
<dbReference type="Gene3D" id="3.30.70.240">
    <property type="match status" value="1"/>
</dbReference>
<keyword evidence="24" id="KW-1185">Reference proteome</keyword>
<evidence type="ECO:0000256" key="19">
    <source>
        <dbReference type="RuleBase" id="RU361161"/>
    </source>
</evidence>
<feature type="compositionally biased region" description="Polar residues" evidence="20">
    <location>
        <begin position="906"/>
        <end position="923"/>
    </location>
</feature>
<comment type="pathway">
    <text evidence="18">Protein biosynthesis; polypeptide chain elongation.</text>
</comment>
<keyword evidence="7 18" id="KW-0251">Elongation factor</keyword>
<organism evidence="23 24">
    <name type="scientific">Alternaria burnsii</name>
    <dbReference type="NCBI Taxonomy" id="1187904"/>
    <lineage>
        <taxon>Eukaryota</taxon>
        <taxon>Fungi</taxon>
        <taxon>Dikarya</taxon>
        <taxon>Ascomycota</taxon>
        <taxon>Pezizomycotina</taxon>
        <taxon>Dothideomycetes</taxon>
        <taxon>Pleosporomycetidae</taxon>
        <taxon>Pleosporales</taxon>
        <taxon>Pleosporineae</taxon>
        <taxon>Pleosporaceae</taxon>
        <taxon>Alternaria</taxon>
        <taxon>Alternaria sect. Alternaria</taxon>
    </lineage>
</organism>
<dbReference type="FunFam" id="3.30.70.240:FF:000015">
    <property type="entry name" value="Elongation factor G, mitochondrial"/>
    <property type="match status" value="1"/>
</dbReference>
<sequence>MVSFLALGFSTIVAGAAIQQRDPVPAGYVAAPYYPSPHGGWTSDWTESYRKASLLVSNMTLAEKTNLTAGSGIFMGRCVGNTGSALRVGIPQLCLQDGPLGVRNTDHNTAFPAGITVGATWDKDLLYRRGVAIGEEFRGKGVNVHLGPSVGPLGRKPRGGRNWEGFGSDPVLQAFGGALSIEGIQSTGVIATIKHLIANEQEEYRMYNLVKPGISSNLDDRTLHELYLWPFAEGVRSGVGSVMIAYNAVNGSACSQNSYLINGILKDELGFQGFVMSDWLAQISGVPSALAGLDMSMPGDIHTIPLFGNSYWMYEQTRSVLNGSLPLDRLNDAVTRILAAYFKMGQDQGYPRPNFDTNTQNAEGPLYPGALISPQGVVNEFVDVQANHAEVAREVARSAITLLKNQDGLLPLSPNGTLKVFGTDAEKNPDGINSCADQGCNKGTLGMGWGSGSARYPYMNSPIDGFKTRGANYQFFNTDAFPGNSNPSPNDTAVVFVTADSGENYITVENNPGDRTSSNLNLWHNGDKLIKDVAAEYSNVIVVVHTVGPILMDQWHDLPSVKAVLFAHLPGQEAGDSLMQVLFGDVSPSGHLPYTLPNSEDDYPESLSLVGYQIGQPQDTFTEGLYIDYRHFHKANITPRYAFGHGLGYTTFSFSNATITPVTPLTATPPARPAKGETPTYSTAIPPASEAYWPENFNRIWRYLYSWLEKNDADAAAKIGNSTTKYPYPAGYSNDQKVGPVAGGAQGGNPALFDTAFDITVSVTNTGNRVGKAVAQLYVQFPSEVTIDTPVIQLRDFEKTRELEAGASQTLSMRVTRKDLSVWDVVSQNWVVPAVDGDYGVWIGAMSNGVRNLRAMFENGNAAASPEPRGRSPTDNAAATDAQERPKSKVRASFVSVEPTGAHPPTASTDLGQTKGTPSNSVAATRRESFRVSQDKPDELAELKKAVSEEKEQRRQSVAIPEAVPEQAVASQESSLPAPPMHADSTADMVNLGAIMKGSDFPDSAFAAAKQEAAVVVPAPEIDQIPVDETPVETKESVAEADPVPEPEPAPAQPAENPDKATTGAQEDVALKPAVPTEEAVVEESKPALEEAAVDDDVVVAKENAIAEEAAVVEEAAIAEEVAGEKEAAAANQELSAPAPATAQPAENPDKHVTGVQEELALRPAAPTEETAVSDAPTTPSAPTEVAASSDEPAAEPAVPAESKAKDDGSPAAKKSELKKPAAISTTESTKAPAAPAKSPLPKAAPKTPTKAKTPASIPKPSPAKTTRPAAAPKPTAPKEPVKAPTAKPPVTKAPAAKVPTAKTSRTSLRPAASSSSATAPNTTAAAKAKPAAAPGENKKPAIPKPTTSAPRKSTSPTGFKKPTPKSPTRPVGLPSRLTAPTAASAAKHGEEPKVTRKPSTTTRAAPPKTAAPKTSRTSLAPSAPKRPESRTSTASAAPKGGFLERMMRPTAASSSKTHDKPHEKASSPPRKAPAASKPSTLQKGKKKVEEVAAKAKEVVTNGHSEEHKAEDEPAKEAEHSEQAPEEATINETPEEPEKAATPVQDVESSVAEIQTPNFQEETIRLEQAKDDPSTLTQEKIVENLDPVEWERLSRVRNIGIAAHIDSGKTTATERVLFYTGRINAIHEVRGKDAVGAKMDSMDLEREKGITIQSAATFCDWIKKNDEGKEEKYHINLIDTPGHIDFTIEVERALRVLDGAVMILCAVSGVQSQTITVDRQMRRYNIPRISFVNKMDRMGANPWKAVDQINQKLRIPAAALQVPIGREDGFLGVVDLVRMKAIYNEGPKGEIIRETDEIPTDIIELCKEKRQKLIETLADVDDEMAELFLDEQEPTIPQIKAAIRRATISLKFTPVMMGSALADKSVQPMLDAVCDYLPNPSEVENMALDKKRAEAPVKLVSYNSLPFVGLAFKLEESSFGQLTYIRVYQGTLKKGMNVFNARSDKKVRIPKIVRMHSNDMEEIPEIGAGEICAVFGVDCASGDTFTDGGLGYTMTSMFVPEPVISLSIKPKHTKDTPNFSKAMSRFTREDPTFRVHTDTESQETIISGMGELHLDIYVERMRREYRVECETGQPQVAYRETITKRVNFDHTLKKQSGGSGDFARVVGWMEPSEALGENKFEQQISGGTISEKFLFACEKGFMASTAKGPLLGHKVLGTSMVINDGATHAVDSSEMAFKNATQQAFRKAFQAGAPQVLEPLMKTTITAPNEFQGSVVGLLNKRNAVINDTEIGPEDFTVYADCSLNSMFGFSSQLRASTQGKGEFSMEFSHYSPAPPQLQKELVAKYEKEQKDKNA</sequence>
<dbReference type="InterPro" id="IPR027417">
    <property type="entry name" value="P-loop_NTPase"/>
</dbReference>
<protein>
    <recommendedName>
        <fullName evidence="18">Elongation factor G, mitochondrial</fullName>
        <shortName evidence="18">EF-Gmt</shortName>
    </recommendedName>
    <alternativeName>
        <fullName evidence="18">Elongation factor G 1, mitochondrial</fullName>
        <shortName evidence="18">mEF-G 1</shortName>
    </alternativeName>
    <alternativeName>
        <fullName evidence="18">Elongation factor G1</fullName>
    </alternativeName>
</protein>
<dbReference type="CDD" id="cd16262">
    <property type="entry name" value="EFG_III"/>
    <property type="match status" value="1"/>
</dbReference>
<dbReference type="Gene3D" id="3.40.50.300">
    <property type="entry name" value="P-loop containing nucleotide triphosphate hydrolases"/>
    <property type="match status" value="1"/>
</dbReference>
<name>A0A8H7BDV6_9PLEO</name>
<dbReference type="FunFam" id="3.40.50.1700:FF:000003">
    <property type="entry name" value="Probable beta-glucosidase"/>
    <property type="match status" value="1"/>
</dbReference>
<keyword evidence="16 19" id="KW-0624">Polysaccharide degradation</keyword>
<feature type="binding site" evidence="18">
    <location>
        <begin position="1603"/>
        <end position="1610"/>
    </location>
    <ligand>
        <name>GTP</name>
        <dbReference type="ChEBI" id="CHEBI:37565"/>
    </ligand>
</feature>
<feature type="compositionally biased region" description="Basic and acidic residues" evidence="20">
    <location>
        <begin position="1488"/>
        <end position="1523"/>
    </location>
</feature>
<dbReference type="InterPro" id="IPR001764">
    <property type="entry name" value="Glyco_hydro_3_N"/>
</dbReference>
<keyword evidence="11 18" id="KW-0496">Mitochondrion</keyword>
<dbReference type="InterPro" id="IPR002772">
    <property type="entry name" value="Glyco_hydro_3_C"/>
</dbReference>
<dbReference type="Pfam" id="PF03144">
    <property type="entry name" value="GTP_EFTU_D2"/>
    <property type="match status" value="1"/>
</dbReference>
<dbReference type="InterPro" id="IPR013783">
    <property type="entry name" value="Ig-like_fold"/>
</dbReference>
<dbReference type="Pfam" id="PF00933">
    <property type="entry name" value="Glyco_hydro_3"/>
    <property type="match status" value="1"/>
</dbReference>
<keyword evidence="6 18" id="KW-0547">Nucleotide-binding</keyword>
<keyword evidence="15 19" id="KW-0326">Glycosidase</keyword>
<dbReference type="GO" id="GO:0005739">
    <property type="term" value="C:mitochondrion"/>
    <property type="evidence" value="ECO:0007669"/>
    <property type="project" value="UniProtKB-SubCell"/>
</dbReference>
<feature type="region of interest" description="Disordered" evidence="20">
    <location>
        <begin position="1123"/>
        <end position="1553"/>
    </location>
</feature>
<comment type="pathway">
    <text evidence="3 19">Glycan metabolism; cellulose degradation.</text>
</comment>
<dbReference type="PANTHER" id="PTHR43636:SF2">
    <property type="entry name" value="ELONGATION FACTOR G, MITOCHONDRIAL"/>
    <property type="match status" value="1"/>
</dbReference>
<dbReference type="Pfam" id="PF01915">
    <property type="entry name" value="Glyco_hydro_3_C"/>
    <property type="match status" value="1"/>
</dbReference>
<dbReference type="SUPFAM" id="SSF52279">
    <property type="entry name" value="Beta-D-glucan exohydrolase, C-terminal domain"/>
    <property type="match status" value="1"/>
</dbReference>
<evidence type="ECO:0000256" key="16">
    <source>
        <dbReference type="ARBA" id="ARBA00023326"/>
    </source>
</evidence>
<dbReference type="InterPro" id="IPR009022">
    <property type="entry name" value="EFG_III"/>
</dbReference>
<dbReference type="EMBL" id="JAAABM010000005">
    <property type="protein sequence ID" value="KAF7677583.1"/>
    <property type="molecule type" value="Genomic_DNA"/>
</dbReference>
<dbReference type="InterPro" id="IPR009000">
    <property type="entry name" value="Transl_B-barrel_sf"/>
</dbReference>
<proteinExistence type="inferred from homology"/>
<dbReference type="InterPro" id="IPR031157">
    <property type="entry name" value="G_TR_CS"/>
</dbReference>
<comment type="catalytic activity">
    <reaction evidence="1 19">
        <text>Hydrolysis of terminal, non-reducing beta-D-glucosyl residues with release of beta-D-glucose.</text>
        <dbReference type="EC" id="3.2.1.21"/>
    </reaction>
</comment>
<dbReference type="Gene3D" id="3.20.20.300">
    <property type="entry name" value="Glycoside hydrolase, family 3, N-terminal domain"/>
    <property type="match status" value="1"/>
</dbReference>
<dbReference type="SUPFAM" id="SSF54211">
    <property type="entry name" value="Ribosomal protein S5 domain 2-like"/>
    <property type="match status" value="1"/>
</dbReference>
<dbReference type="Gene3D" id="3.40.50.1700">
    <property type="entry name" value="Glycoside hydrolase family 3 C-terminal domain"/>
    <property type="match status" value="1"/>
</dbReference>
<evidence type="ECO:0000256" key="1">
    <source>
        <dbReference type="ARBA" id="ARBA00000448"/>
    </source>
</evidence>
<comment type="subcellular location">
    <subcellularLocation>
        <location evidence="2 18">Mitochondrion</location>
    </subcellularLocation>
</comment>
<evidence type="ECO:0000313" key="23">
    <source>
        <dbReference type="EMBL" id="KAF7677583.1"/>
    </source>
</evidence>
<keyword evidence="12 18" id="KW-0342">GTP-binding</keyword>
<dbReference type="InterPro" id="IPR026891">
    <property type="entry name" value="Fn3-like"/>
</dbReference>
<feature type="compositionally biased region" description="Low complexity" evidence="20">
    <location>
        <begin position="1398"/>
        <end position="1418"/>
    </location>
</feature>
<dbReference type="SUPFAM" id="SSF51445">
    <property type="entry name" value="(Trans)glycosidases"/>
    <property type="match status" value="1"/>
</dbReference>
<comment type="similarity">
    <text evidence="18">Belongs to the GTP-binding elongation factor family. EF-G/EF-2 subfamily.</text>
</comment>
<reference evidence="23" key="2">
    <citation type="submission" date="2020-08" db="EMBL/GenBank/DDBJ databases">
        <title>Draft Genome Sequence of Cumin Blight Pathogen Alternaria burnsii.</title>
        <authorList>
            <person name="Feng Z."/>
        </authorList>
    </citation>
    <scope>NUCLEOTIDE SEQUENCE</scope>
    <source>
        <strain evidence="23">CBS107.38</strain>
    </source>
</reference>
<dbReference type="InterPro" id="IPR041095">
    <property type="entry name" value="EFG_II"/>
</dbReference>
<dbReference type="SUPFAM" id="SSF50447">
    <property type="entry name" value="Translation proteins"/>
    <property type="match status" value="1"/>
</dbReference>
<evidence type="ECO:0000256" key="9">
    <source>
        <dbReference type="ARBA" id="ARBA00022917"/>
    </source>
</evidence>
<dbReference type="UniPathway" id="UPA00345"/>
<dbReference type="NCBIfam" id="TIGR00231">
    <property type="entry name" value="small_GTP"/>
    <property type="match status" value="1"/>
</dbReference>
<feature type="compositionally biased region" description="Basic and acidic residues" evidence="20">
    <location>
        <begin position="925"/>
        <end position="955"/>
    </location>
</feature>
<dbReference type="PROSITE" id="PS00775">
    <property type="entry name" value="GLYCOSYL_HYDROL_F3"/>
    <property type="match status" value="1"/>
</dbReference>
<dbReference type="GO" id="GO:0030245">
    <property type="term" value="P:cellulose catabolic process"/>
    <property type="evidence" value="ECO:0007669"/>
    <property type="project" value="UniProtKB-UniPathway"/>
</dbReference>
<dbReference type="Pfam" id="PF00679">
    <property type="entry name" value="EFG_C"/>
    <property type="match status" value="1"/>
</dbReference>
<feature type="compositionally biased region" description="Low complexity" evidence="20">
    <location>
        <begin position="1283"/>
        <end position="1304"/>
    </location>
</feature>
<accession>A0A8H7BDV6</accession>
<dbReference type="SMART" id="SM01217">
    <property type="entry name" value="Fn3_like"/>
    <property type="match status" value="1"/>
</dbReference>
<feature type="compositionally biased region" description="Basic and acidic residues" evidence="20">
    <location>
        <begin position="1203"/>
        <end position="1220"/>
    </location>
</feature>
<feature type="signal peptide" evidence="21">
    <location>
        <begin position="1"/>
        <end position="15"/>
    </location>
</feature>
<evidence type="ECO:0000256" key="11">
    <source>
        <dbReference type="ARBA" id="ARBA00023128"/>
    </source>
</evidence>
<dbReference type="InterPro" id="IPR004540">
    <property type="entry name" value="Transl_elong_EFG/EF2"/>
</dbReference>
<dbReference type="SUPFAM" id="SSF54980">
    <property type="entry name" value="EF-G C-terminal domain-like"/>
    <property type="match status" value="2"/>
</dbReference>
<dbReference type="GO" id="GO:0008422">
    <property type="term" value="F:beta-glucosidase activity"/>
    <property type="evidence" value="ECO:0007669"/>
    <property type="project" value="UniProtKB-EC"/>
</dbReference>
<dbReference type="InterPro" id="IPR020568">
    <property type="entry name" value="Ribosomal_Su5_D2-typ_SF"/>
</dbReference>
<dbReference type="NCBIfam" id="NF009381">
    <property type="entry name" value="PRK12740.1-5"/>
    <property type="match status" value="1"/>
</dbReference>
<feature type="compositionally biased region" description="Low complexity" evidence="20">
    <location>
        <begin position="1467"/>
        <end position="1480"/>
    </location>
</feature>
<dbReference type="InterPro" id="IPR017853">
    <property type="entry name" value="GH"/>
</dbReference>
<feature type="compositionally biased region" description="Low complexity" evidence="20">
    <location>
        <begin position="1225"/>
        <end position="1274"/>
    </location>
</feature>
<feature type="compositionally biased region" description="Polar residues" evidence="20">
    <location>
        <begin position="1346"/>
        <end position="1358"/>
    </location>
</feature>
<gene>
    <name evidence="18" type="primary">MEF1</name>
    <name evidence="23" type="ORF">GT037_004442</name>
</gene>
<dbReference type="FunFam" id="2.40.30.10:FF:000022">
    <property type="entry name" value="Elongation factor G, mitochondrial"/>
    <property type="match status" value="1"/>
</dbReference>
<dbReference type="InterPro" id="IPR005517">
    <property type="entry name" value="Transl_elong_EFG/EF2_IV"/>
</dbReference>
<dbReference type="Gene3D" id="2.60.40.10">
    <property type="entry name" value="Immunoglobulins"/>
    <property type="match status" value="1"/>
</dbReference>
<dbReference type="InterPro" id="IPR047872">
    <property type="entry name" value="EFG_IV"/>
</dbReference>
<dbReference type="FunFam" id="3.30.230.10:FF:000003">
    <property type="entry name" value="Elongation factor G"/>
    <property type="match status" value="1"/>
</dbReference>
<dbReference type="SMART" id="SM00889">
    <property type="entry name" value="EFG_IV"/>
    <property type="match status" value="1"/>
</dbReference>
<evidence type="ECO:0000256" key="2">
    <source>
        <dbReference type="ARBA" id="ARBA00004173"/>
    </source>
</evidence>
<dbReference type="Gene3D" id="3.30.230.10">
    <property type="match status" value="1"/>
</dbReference>
<evidence type="ECO:0000256" key="14">
    <source>
        <dbReference type="ARBA" id="ARBA00023277"/>
    </source>
</evidence>
<dbReference type="NCBIfam" id="TIGR00484">
    <property type="entry name" value="EF-G"/>
    <property type="match status" value="1"/>
</dbReference>
<feature type="compositionally biased region" description="Basic and acidic residues" evidence="20">
    <location>
        <begin position="1457"/>
        <end position="1466"/>
    </location>
</feature>
<dbReference type="SUPFAM" id="SSF52540">
    <property type="entry name" value="P-loop containing nucleoside triphosphate hydrolases"/>
    <property type="match status" value="1"/>
</dbReference>
<evidence type="ECO:0000256" key="6">
    <source>
        <dbReference type="ARBA" id="ARBA00022741"/>
    </source>
</evidence>